<evidence type="ECO:0000256" key="5">
    <source>
        <dbReference type="ARBA" id="ARBA00022989"/>
    </source>
</evidence>
<evidence type="ECO:0000313" key="10">
    <source>
        <dbReference type="Proteomes" id="UP000281547"/>
    </source>
</evidence>
<dbReference type="PROSITE" id="PS50928">
    <property type="entry name" value="ABC_TM1"/>
    <property type="match status" value="1"/>
</dbReference>
<dbReference type="Pfam" id="PF00528">
    <property type="entry name" value="BPD_transp_1"/>
    <property type="match status" value="1"/>
</dbReference>
<evidence type="ECO:0000256" key="7">
    <source>
        <dbReference type="RuleBase" id="RU363032"/>
    </source>
</evidence>
<dbReference type="GO" id="GO:0005886">
    <property type="term" value="C:plasma membrane"/>
    <property type="evidence" value="ECO:0007669"/>
    <property type="project" value="UniProtKB-SubCell"/>
</dbReference>
<dbReference type="InterPro" id="IPR045621">
    <property type="entry name" value="BPD_transp_1_N"/>
</dbReference>
<dbReference type="OrthoDB" id="9805855at2"/>
<dbReference type="InterPro" id="IPR000515">
    <property type="entry name" value="MetI-like"/>
</dbReference>
<name>A0A433XAG3_9HYPH</name>
<feature type="transmembrane region" description="Helical" evidence="7">
    <location>
        <begin position="170"/>
        <end position="188"/>
    </location>
</feature>
<comment type="caution">
    <text evidence="9">The sequence shown here is derived from an EMBL/GenBank/DDBJ whole genome shotgun (WGS) entry which is preliminary data.</text>
</comment>
<evidence type="ECO:0000256" key="1">
    <source>
        <dbReference type="ARBA" id="ARBA00004651"/>
    </source>
</evidence>
<accession>A0A433XAG3</accession>
<feature type="transmembrane region" description="Helical" evidence="7">
    <location>
        <begin position="100"/>
        <end position="121"/>
    </location>
</feature>
<comment type="subcellular location">
    <subcellularLocation>
        <location evidence="1 7">Cell membrane</location>
        <topology evidence="1 7">Multi-pass membrane protein</topology>
    </subcellularLocation>
</comment>
<dbReference type="InterPro" id="IPR035906">
    <property type="entry name" value="MetI-like_sf"/>
</dbReference>
<keyword evidence="2 7" id="KW-0813">Transport</keyword>
<dbReference type="Proteomes" id="UP000281547">
    <property type="component" value="Unassembled WGS sequence"/>
</dbReference>
<keyword evidence="10" id="KW-1185">Reference proteome</keyword>
<evidence type="ECO:0000256" key="3">
    <source>
        <dbReference type="ARBA" id="ARBA00022475"/>
    </source>
</evidence>
<evidence type="ECO:0000313" key="9">
    <source>
        <dbReference type="EMBL" id="RUT31087.1"/>
    </source>
</evidence>
<proteinExistence type="inferred from homology"/>
<feature type="transmembrane region" description="Helical" evidence="7">
    <location>
        <begin position="9"/>
        <end position="29"/>
    </location>
</feature>
<dbReference type="Gene3D" id="1.10.3720.10">
    <property type="entry name" value="MetI-like"/>
    <property type="match status" value="1"/>
</dbReference>
<dbReference type="Pfam" id="PF19300">
    <property type="entry name" value="BPD_transp_1_N"/>
    <property type="match status" value="1"/>
</dbReference>
<reference evidence="9 10" key="1">
    <citation type="journal article" date="2016" name="Int. J. Syst. Evol. Microbiol.">
        <title>Arsenicitalea aurantiaca gen. nov., sp. nov., a new member of the family Hyphomicrobiaceae, isolated from high-arsenic sediment.</title>
        <authorList>
            <person name="Mu Y."/>
            <person name="Zhou L."/>
            <person name="Zeng X.C."/>
            <person name="Liu L."/>
            <person name="Pan Y."/>
            <person name="Chen X."/>
            <person name="Wang J."/>
            <person name="Li S."/>
            <person name="Li W.J."/>
            <person name="Wang Y."/>
        </authorList>
    </citation>
    <scope>NUCLEOTIDE SEQUENCE [LARGE SCALE GENOMIC DNA]</scope>
    <source>
        <strain evidence="9 10">42-50</strain>
    </source>
</reference>
<evidence type="ECO:0000256" key="4">
    <source>
        <dbReference type="ARBA" id="ARBA00022692"/>
    </source>
</evidence>
<dbReference type="AlphaFoldDB" id="A0A433XAG3"/>
<protein>
    <submittedName>
        <fullName evidence="9">ABC transporter permease</fullName>
    </submittedName>
</protein>
<dbReference type="PANTHER" id="PTHR43163">
    <property type="entry name" value="DIPEPTIDE TRANSPORT SYSTEM PERMEASE PROTEIN DPPB-RELATED"/>
    <property type="match status" value="1"/>
</dbReference>
<evidence type="ECO:0000256" key="6">
    <source>
        <dbReference type="ARBA" id="ARBA00023136"/>
    </source>
</evidence>
<dbReference type="CDD" id="cd06261">
    <property type="entry name" value="TM_PBP2"/>
    <property type="match status" value="1"/>
</dbReference>
<dbReference type="RefSeq" id="WP_127188333.1">
    <property type="nucleotide sequence ID" value="NZ_RZNJ01000003.1"/>
</dbReference>
<sequence length="307" mass="33007">MLDYLGRRVLGGVLTIVIVITAVFFATRLTGPAVEFMLPPGSDPTVQAALAAHYGLDQSIWVQFGRYLQGLFTGDFGISLGERRPVIDIYAERLPNTITLFVYALGLATFAGLPLGIVAALDRKGPIGSAIMTIAFIGYATPNFVLAIMMILVFSFQLHWLPSSGSTTPLHFLMPAIVLALPMLAEIVRFTRNAMLDVMGQDYLRTARAKGLPEHMVIGKHALRNAAVPVVTIIGLQVAGMVARCVLVEAIFATKGVGDLIVYATIGRDYPVLQFGVILIAVLVVTVSLIVDLLYAVIDPRVKVAAS</sequence>
<comment type="similarity">
    <text evidence="7">Belongs to the binding-protein-dependent transport system permease family.</text>
</comment>
<dbReference type="PANTHER" id="PTHR43163:SF6">
    <property type="entry name" value="DIPEPTIDE TRANSPORT SYSTEM PERMEASE PROTEIN DPPB-RELATED"/>
    <property type="match status" value="1"/>
</dbReference>
<evidence type="ECO:0000259" key="8">
    <source>
        <dbReference type="PROSITE" id="PS50928"/>
    </source>
</evidence>
<feature type="domain" description="ABC transmembrane type-1" evidence="8">
    <location>
        <begin position="94"/>
        <end position="291"/>
    </location>
</feature>
<keyword evidence="4 7" id="KW-0812">Transmembrane</keyword>
<dbReference type="SUPFAM" id="SSF161098">
    <property type="entry name" value="MetI-like"/>
    <property type="match status" value="1"/>
</dbReference>
<organism evidence="9 10">
    <name type="scientific">Arsenicitalea aurantiaca</name>
    <dbReference type="NCBI Taxonomy" id="1783274"/>
    <lineage>
        <taxon>Bacteria</taxon>
        <taxon>Pseudomonadati</taxon>
        <taxon>Pseudomonadota</taxon>
        <taxon>Alphaproteobacteria</taxon>
        <taxon>Hyphomicrobiales</taxon>
        <taxon>Devosiaceae</taxon>
        <taxon>Arsenicitalea</taxon>
    </lineage>
</organism>
<dbReference type="GO" id="GO:0071916">
    <property type="term" value="F:dipeptide transmembrane transporter activity"/>
    <property type="evidence" value="ECO:0007669"/>
    <property type="project" value="TreeGrafter"/>
</dbReference>
<keyword evidence="3" id="KW-1003">Cell membrane</keyword>
<keyword evidence="6 7" id="KW-0472">Membrane</keyword>
<feature type="transmembrane region" description="Helical" evidence="7">
    <location>
        <begin position="272"/>
        <end position="298"/>
    </location>
</feature>
<feature type="transmembrane region" description="Helical" evidence="7">
    <location>
        <begin position="226"/>
        <end position="252"/>
    </location>
</feature>
<dbReference type="EMBL" id="RZNJ01000003">
    <property type="protein sequence ID" value="RUT31087.1"/>
    <property type="molecule type" value="Genomic_DNA"/>
</dbReference>
<keyword evidence="5 7" id="KW-1133">Transmembrane helix</keyword>
<feature type="transmembrane region" description="Helical" evidence="7">
    <location>
        <begin position="133"/>
        <end position="158"/>
    </location>
</feature>
<evidence type="ECO:0000256" key="2">
    <source>
        <dbReference type="ARBA" id="ARBA00022448"/>
    </source>
</evidence>
<gene>
    <name evidence="9" type="ORF">EMQ25_09425</name>
</gene>